<comment type="caution">
    <text evidence="3">The sequence shown here is derived from an EMBL/GenBank/DDBJ whole genome shotgun (WGS) entry which is preliminary data.</text>
</comment>
<dbReference type="EMBL" id="QGNW01000011">
    <property type="protein sequence ID" value="RVX18451.1"/>
    <property type="molecule type" value="Genomic_DNA"/>
</dbReference>
<dbReference type="Proteomes" id="UP000288805">
    <property type="component" value="Unassembled WGS sequence"/>
</dbReference>
<evidence type="ECO:0000313" key="4">
    <source>
        <dbReference type="Proteomes" id="UP000288805"/>
    </source>
</evidence>
<reference evidence="3 4" key="1">
    <citation type="journal article" date="2018" name="PLoS Genet.">
        <title>Population sequencing reveals clonal diversity and ancestral inbreeding in the grapevine cultivar Chardonnay.</title>
        <authorList>
            <person name="Roach M.J."/>
            <person name="Johnson D.L."/>
            <person name="Bohlmann J."/>
            <person name="van Vuuren H.J."/>
            <person name="Jones S.J."/>
            <person name="Pretorius I.S."/>
            <person name="Schmidt S.A."/>
            <person name="Borneman A.R."/>
        </authorList>
    </citation>
    <scope>NUCLEOTIDE SEQUENCE [LARGE SCALE GENOMIC DNA]</scope>
    <source>
        <strain evidence="4">cv. Chardonnay</strain>
        <tissue evidence="3">Leaf</tissue>
    </source>
</reference>
<dbReference type="EC" id="4.2.1.1" evidence="2"/>
<dbReference type="PANTHER" id="PTHR11002">
    <property type="entry name" value="CARBONIC ANHYDRASE"/>
    <property type="match status" value="1"/>
</dbReference>
<keyword evidence="2" id="KW-0862">Zinc</keyword>
<dbReference type="GO" id="GO:0004089">
    <property type="term" value="F:carbonate dehydratase activity"/>
    <property type="evidence" value="ECO:0007669"/>
    <property type="project" value="UniProtKB-UniRule"/>
</dbReference>
<dbReference type="AlphaFoldDB" id="A0A438KB83"/>
<comment type="function">
    <text evidence="2">Reversible hydration of carbon dioxide.</text>
</comment>
<dbReference type="Pfam" id="PF00484">
    <property type="entry name" value="Pro_CA"/>
    <property type="match status" value="1"/>
</dbReference>
<sequence length="176" mass="19258">MDGTISCAVVSGVCMLGLSSLPVSCPQLQARTSLHGEILRSWCCHSHIFKVNTHLSRDFIDDWVKIGLPAKAKVKSEWGDKSFEQHCQYCEKESVDSSLVNLLSDPYARAAVAERDLKLVGGYYNFVHGTFGLWEVDVDIDIASNPLALLDTAIKKGAERLRTDGSGPGEEKSTSL</sequence>
<gene>
    <name evidence="3" type="primary">CAHC_1</name>
    <name evidence="3" type="ORF">CK203_006544</name>
</gene>
<protein>
    <recommendedName>
        <fullName evidence="2">Carbonic anhydrase</fullName>
        <ecNumber evidence="2">4.2.1.1</ecNumber>
    </recommendedName>
    <alternativeName>
        <fullName evidence="2">Carbonate dehydratase</fullName>
    </alternativeName>
</protein>
<dbReference type="SUPFAM" id="SSF53056">
    <property type="entry name" value="beta-carbonic anhydrase, cab"/>
    <property type="match status" value="1"/>
</dbReference>
<dbReference type="InterPro" id="IPR036874">
    <property type="entry name" value="Carbonic_anhydrase_sf"/>
</dbReference>
<organism evidence="3 4">
    <name type="scientific">Vitis vinifera</name>
    <name type="common">Grape</name>
    <dbReference type="NCBI Taxonomy" id="29760"/>
    <lineage>
        <taxon>Eukaryota</taxon>
        <taxon>Viridiplantae</taxon>
        <taxon>Streptophyta</taxon>
        <taxon>Embryophyta</taxon>
        <taxon>Tracheophyta</taxon>
        <taxon>Spermatophyta</taxon>
        <taxon>Magnoliopsida</taxon>
        <taxon>eudicotyledons</taxon>
        <taxon>Gunneridae</taxon>
        <taxon>Pentapetalae</taxon>
        <taxon>rosids</taxon>
        <taxon>Vitales</taxon>
        <taxon>Vitaceae</taxon>
        <taxon>Viteae</taxon>
        <taxon>Vitis</taxon>
    </lineage>
</organism>
<dbReference type="GO" id="GO:0008270">
    <property type="term" value="F:zinc ion binding"/>
    <property type="evidence" value="ECO:0007669"/>
    <property type="project" value="UniProtKB-UniRule"/>
</dbReference>
<dbReference type="Gene3D" id="3.40.1050.10">
    <property type="entry name" value="Carbonic anhydrase"/>
    <property type="match status" value="1"/>
</dbReference>
<dbReference type="PANTHER" id="PTHR11002:SF45">
    <property type="entry name" value="CARBONIC ANHYDRASE"/>
    <property type="match status" value="1"/>
</dbReference>
<dbReference type="InterPro" id="IPR001765">
    <property type="entry name" value="Carbonic_anhydrase"/>
</dbReference>
<proteinExistence type="inferred from homology"/>
<evidence type="ECO:0000313" key="3">
    <source>
        <dbReference type="EMBL" id="RVX18451.1"/>
    </source>
</evidence>
<evidence type="ECO:0000256" key="1">
    <source>
        <dbReference type="ARBA" id="ARBA00006217"/>
    </source>
</evidence>
<keyword evidence="2" id="KW-0456">Lyase</keyword>
<evidence type="ECO:0000256" key="2">
    <source>
        <dbReference type="RuleBase" id="RU003956"/>
    </source>
</evidence>
<name>A0A438KB83_VITVI</name>
<comment type="similarity">
    <text evidence="1 2">Belongs to the beta-class carbonic anhydrase family.</text>
</comment>
<accession>A0A438KB83</accession>
<comment type="catalytic activity">
    <reaction evidence="2">
        <text>hydrogencarbonate + H(+) = CO2 + H2O</text>
        <dbReference type="Rhea" id="RHEA:10748"/>
        <dbReference type="ChEBI" id="CHEBI:15377"/>
        <dbReference type="ChEBI" id="CHEBI:15378"/>
        <dbReference type="ChEBI" id="CHEBI:16526"/>
        <dbReference type="ChEBI" id="CHEBI:17544"/>
        <dbReference type="EC" id="4.2.1.1"/>
    </reaction>
</comment>